<feature type="signal peptide" evidence="2">
    <location>
        <begin position="1"/>
        <end position="42"/>
    </location>
</feature>
<dbReference type="SUPFAM" id="SSF49384">
    <property type="entry name" value="Carbohydrate-binding domain"/>
    <property type="match status" value="1"/>
</dbReference>
<keyword evidence="1" id="KW-0472">Membrane</keyword>
<evidence type="ECO:0000256" key="1">
    <source>
        <dbReference type="SAM" id="Phobius"/>
    </source>
</evidence>
<gene>
    <name evidence="3" type="ORF">A2730_00935</name>
</gene>
<protein>
    <recommendedName>
        <fullName evidence="5">Cohesin domain-containing protein</fullName>
    </recommendedName>
</protein>
<proteinExistence type="predicted"/>
<keyword evidence="2" id="KW-0732">Signal</keyword>
<evidence type="ECO:0000313" key="4">
    <source>
        <dbReference type="Proteomes" id="UP000176855"/>
    </source>
</evidence>
<evidence type="ECO:0008006" key="5">
    <source>
        <dbReference type="Google" id="ProtNLM"/>
    </source>
</evidence>
<dbReference type="STRING" id="1802202.A2730_00935"/>
<feature type="chain" id="PRO_5009583133" description="Cohesin domain-containing protein" evidence="2">
    <location>
        <begin position="43"/>
        <end position="343"/>
    </location>
</feature>
<dbReference type="EMBL" id="MHOO01000011">
    <property type="protein sequence ID" value="OGZ63837.1"/>
    <property type="molecule type" value="Genomic_DNA"/>
</dbReference>
<reference evidence="3 4" key="1">
    <citation type="journal article" date="2016" name="Nat. Commun.">
        <title>Thousands of microbial genomes shed light on interconnected biogeochemical processes in an aquifer system.</title>
        <authorList>
            <person name="Anantharaman K."/>
            <person name="Brown C.T."/>
            <person name="Hug L.A."/>
            <person name="Sharon I."/>
            <person name="Castelle C.J."/>
            <person name="Probst A.J."/>
            <person name="Thomas B.C."/>
            <person name="Singh A."/>
            <person name="Wilkins M.J."/>
            <person name="Karaoz U."/>
            <person name="Brodie E.L."/>
            <person name="Williams K.H."/>
            <person name="Hubbard S.S."/>
            <person name="Banfield J.F."/>
        </authorList>
    </citation>
    <scope>NUCLEOTIDE SEQUENCE [LARGE SCALE GENOMIC DNA]</scope>
</reference>
<comment type="caution">
    <text evidence="3">The sequence shown here is derived from an EMBL/GenBank/DDBJ whole genome shotgun (WGS) entry which is preliminary data.</text>
</comment>
<accession>A0A1G2HMV5</accession>
<dbReference type="InterPro" id="IPR008965">
    <property type="entry name" value="CBM2/CBM3_carb-bd_dom_sf"/>
</dbReference>
<dbReference type="AlphaFoldDB" id="A0A1G2HMV5"/>
<dbReference type="GO" id="GO:0030246">
    <property type="term" value="F:carbohydrate binding"/>
    <property type="evidence" value="ECO:0007669"/>
    <property type="project" value="InterPro"/>
</dbReference>
<dbReference type="Gene3D" id="2.60.40.680">
    <property type="match status" value="1"/>
</dbReference>
<dbReference type="Proteomes" id="UP000176855">
    <property type="component" value="Unassembled WGS sequence"/>
</dbReference>
<sequence length="343" mass="38187">MEKEIIYRKTDAKHNAKRTRNFCVFLAFLFCVSLAMPAAAEAANLYFSPVSGNYAQGENFTVSILVNAEKPVNAVSGTISFNTKYLEVLSLSYASSIINLWVVNPTFSNKGSTGNVNFEGVIFNPGYTGFQGRVIDVVFRAKSIGSTNLVYSNSAILANDGEGTNVASSSGSATFNIIKSQAPPQEVLEKIKKIEEDIKTITEKPAPKPVVIVQTSEAPPILKFWNSLPAWLRGSVIAAVSILTLIFLFIIGSLLLIVMVWLWGHVWRRRQIWAYNVKRFFLTLLLLLGLARRELKGDILYGVHEFKEEFSHAGDIPSFRMVLINYCLLIGRVTKRFFTKNEG</sequence>
<keyword evidence="1" id="KW-1133">Transmembrane helix</keyword>
<keyword evidence="1" id="KW-0812">Transmembrane</keyword>
<dbReference type="CDD" id="cd08547">
    <property type="entry name" value="Type_II_cohesin"/>
    <property type="match status" value="1"/>
</dbReference>
<evidence type="ECO:0000313" key="3">
    <source>
        <dbReference type="EMBL" id="OGZ63837.1"/>
    </source>
</evidence>
<feature type="transmembrane region" description="Helical" evidence="1">
    <location>
        <begin position="236"/>
        <end position="263"/>
    </location>
</feature>
<name>A0A1G2HMV5_9BACT</name>
<organism evidence="3 4">
    <name type="scientific">Candidatus Staskawiczbacteria bacterium RIFCSPHIGHO2_01_FULL_39_25</name>
    <dbReference type="NCBI Taxonomy" id="1802202"/>
    <lineage>
        <taxon>Bacteria</taxon>
        <taxon>Candidatus Staskawicziibacteriota</taxon>
    </lineage>
</organism>
<evidence type="ECO:0000256" key="2">
    <source>
        <dbReference type="SAM" id="SignalP"/>
    </source>
</evidence>